<accession>A0ABD6EEG9</accession>
<dbReference type="EMBL" id="JBGFUD010001615">
    <property type="protein sequence ID" value="MFH4976524.1"/>
    <property type="molecule type" value="Genomic_DNA"/>
</dbReference>
<sequence length="113" mass="12726">MTNTIGLWTPSREPSATTSAAVCLDPGTYLMYTMHIPIATALTCQLTLSVANSYLSPNFIPRIYQISFISALEIVPFLNICHHKVFNYEGYQYLFSDYSSVNTFGMLGKFMMM</sequence>
<proteinExistence type="predicted"/>
<evidence type="ECO:0000313" key="2">
    <source>
        <dbReference type="Proteomes" id="UP001608902"/>
    </source>
</evidence>
<organism evidence="1 2">
    <name type="scientific">Gnathostoma spinigerum</name>
    <dbReference type="NCBI Taxonomy" id="75299"/>
    <lineage>
        <taxon>Eukaryota</taxon>
        <taxon>Metazoa</taxon>
        <taxon>Ecdysozoa</taxon>
        <taxon>Nematoda</taxon>
        <taxon>Chromadorea</taxon>
        <taxon>Rhabditida</taxon>
        <taxon>Spirurina</taxon>
        <taxon>Gnathostomatomorpha</taxon>
        <taxon>Gnathostomatoidea</taxon>
        <taxon>Gnathostomatidae</taxon>
        <taxon>Gnathostoma</taxon>
    </lineage>
</organism>
<name>A0ABD6EEG9_9BILA</name>
<gene>
    <name evidence="1" type="ORF">AB6A40_003233</name>
</gene>
<evidence type="ECO:0000313" key="1">
    <source>
        <dbReference type="EMBL" id="MFH4976524.1"/>
    </source>
</evidence>
<comment type="caution">
    <text evidence="1">The sequence shown here is derived from an EMBL/GenBank/DDBJ whole genome shotgun (WGS) entry which is preliminary data.</text>
</comment>
<reference evidence="1 2" key="1">
    <citation type="submission" date="2024-08" db="EMBL/GenBank/DDBJ databases">
        <title>Gnathostoma spinigerum genome.</title>
        <authorList>
            <person name="Gonzalez-Bertolin B."/>
            <person name="Monzon S."/>
            <person name="Zaballos A."/>
            <person name="Jimenez P."/>
            <person name="Dekumyoy P."/>
            <person name="Varona S."/>
            <person name="Cuesta I."/>
            <person name="Sumanam S."/>
            <person name="Adisakwattana P."/>
            <person name="Gasser R.B."/>
            <person name="Hernandez-Gonzalez A."/>
            <person name="Young N.D."/>
            <person name="Perteguer M.J."/>
        </authorList>
    </citation>
    <scope>NUCLEOTIDE SEQUENCE [LARGE SCALE GENOMIC DNA]</scope>
    <source>
        <strain evidence="1">AL3</strain>
        <tissue evidence="1">Liver</tissue>
    </source>
</reference>
<protein>
    <submittedName>
        <fullName evidence="1">Uncharacterized protein</fullName>
    </submittedName>
</protein>
<dbReference type="AlphaFoldDB" id="A0ABD6EEG9"/>
<keyword evidence="2" id="KW-1185">Reference proteome</keyword>
<dbReference type="Proteomes" id="UP001608902">
    <property type="component" value="Unassembled WGS sequence"/>
</dbReference>